<name>A0A3T0EB28_9PROT</name>
<sequence length="132" mass="14523">MTDEQTTHPAPPPAPPPAAPSDDSDRTVALVCYILQAASVVTAGLVAVIAVIIAYVRKDQAPDWLKNHYTYQIRTFWYGLAGWVIGVLTIWVLGLGLLIMLATAIWFIIRAVVGLIRLTEGRSHTDPRGFWI</sequence>
<keyword evidence="8" id="KW-1185">Reference proteome</keyword>
<keyword evidence="2 6" id="KW-0812">Transmembrane</keyword>
<evidence type="ECO:0000256" key="3">
    <source>
        <dbReference type="ARBA" id="ARBA00022989"/>
    </source>
</evidence>
<dbReference type="EMBL" id="CP018911">
    <property type="protein sequence ID" value="AZU04512.1"/>
    <property type="molecule type" value="Genomic_DNA"/>
</dbReference>
<proteinExistence type="predicted"/>
<feature type="compositionally biased region" description="Pro residues" evidence="5">
    <location>
        <begin position="9"/>
        <end position="19"/>
    </location>
</feature>
<feature type="transmembrane region" description="Helical" evidence="6">
    <location>
        <begin position="76"/>
        <end position="93"/>
    </location>
</feature>
<feature type="region of interest" description="Disordered" evidence="5">
    <location>
        <begin position="1"/>
        <end position="23"/>
    </location>
</feature>
<feature type="transmembrane region" description="Helical" evidence="6">
    <location>
        <begin position="33"/>
        <end position="56"/>
    </location>
</feature>
<evidence type="ECO:0000256" key="4">
    <source>
        <dbReference type="ARBA" id="ARBA00023136"/>
    </source>
</evidence>
<protein>
    <submittedName>
        <fullName evidence="7">Uncharacterized protein</fullName>
    </submittedName>
</protein>
<evidence type="ECO:0000256" key="5">
    <source>
        <dbReference type="SAM" id="MobiDB-lite"/>
    </source>
</evidence>
<dbReference type="AlphaFoldDB" id="A0A3T0EB28"/>
<organism evidence="7 8">
    <name type="scientific">Glycocaulis alkaliphilus</name>
    <dbReference type="NCBI Taxonomy" id="1434191"/>
    <lineage>
        <taxon>Bacteria</taxon>
        <taxon>Pseudomonadati</taxon>
        <taxon>Pseudomonadota</taxon>
        <taxon>Alphaproteobacteria</taxon>
        <taxon>Maricaulales</taxon>
        <taxon>Maricaulaceae</taxon>
        <taxon>Glycocaulis</taxon>
    </lineage>
</organism>
<gene>
    <name evidence="7" type="ORF">X907_1989</name>
</gene>
<dbReference type="Pfam" id="PF09685">
    <property type="entry name" value="MamF_MmsF"/>
    <property type="match status" value="1"/>
</dbReference>
<evidence type="ECO:0000313" key="8">
    <source>
        <dbReference type="Proteomes" id="UP000286954"/>
    </source>
</evidence>
<accession>A0A3T0EB28</accession>
<evidence type="ECO:0000313" key="7">
    <source>
        <dbReference type="EMBL" id="AZU04512.1"/>
    </source>
</evidence>
<dbReference type="KEGG" id="gak:X907_1989"/>
<dbReference type="OrthoDB" id="5405464at2"/>
<dbReference type="InterPro" id="IPR019109">
    <property type="entry name" value="MamF_MmsF"/>
</dbReference>
<keyword evidence="4 6" id="KW-0472">Membrane</keyword>
<dbReference type="Proteomes" id="UP000286954">
    <property type="component" value="Chromosome"/>
</dbReference>
<reference evidence="7 8" key="1">
    <citation type="submission" date="2016-12" db="EMBL/GenBank/DDBJ databases">
        <title>The genome of dimorphic prosthecate Glycocaulis alkaliphilus 6b-8t, isolated from crude oil dictates its adaptability in petroleum environments.</title>
        <authorList>
            <person name="Wu X.-L."/>
            <person name="Geng S."/>
        </authorList>
    </citation>
    <scope>NUCLEOTIDE SEQUENCE [LARGE SCALE GENOMIC DNA]</scope>
    <source>
        <strain evidence="7 8">6B-8</strain>
    </source>
</reference>
<keyword evidence="3 6" id="KW-1133">Transmembrane helix</keyword>
<comment type="subcellular location">
    <subcellularLocation>
        <location evidence="1">Membrane</location>
        <topology evidence="1">Multi-pass membrane protein</topology>
    </subcellularLocation>
</comment>
<evidence type="ECO:0000256" key="1">
    <source>
        <dbReference type="ARBA" id="ARBA00004141"/>
    </source>
</evidence>
<evidence type="ECO:0000256" key="2">
    <source>
        <dbReference type="ARBA" id="ARBA00022692"/>
    </source>
</evidence>
<evidence type="ECO:0000256" key="6">
    <source>
        <dbReference type="SAM" id="Phobius"/>
    </source>
</evidence>
<dbReference type="RefSeq" id="WP_127567509.1">
    <property type="nucleotide sequence ID" value="NZ_BMFB01000003.1"/>
</dbReference>